<evidence type="ECO:0000313" key="9">
    <source>
        <dbReference type="EMBL" id="MFD2093808.1"/>
    </source>
</evidence>
<dbReference type="PANTHER" id="PTHR11680:SF35">
    <property type="entry name" value="SERINE HYDROXYMETHYLTRANSFERASE 1"/>
    <property type="match status" value="1"/>
</dbReference>
<dbReference type="PROSITE" id="PS00096">
    <property type="entry name" value="SHMT"/>
    <property type="match status" value="1"/>
</dbReference>
<sequence>MSVLADRSLTGSAEGPAVADPVLTRPLGETDPEVAAAIAAELHRQQSTLEMIASENFAPVAVMQAQGSVLTNKYAEGYPGRRYYGGCEHVDVVEQLAIDRLKALFGAEYANVQPHSGAQANAAAMSALLEPGDTILGLDLAHGGHLTHGMKLNFSGKLYDVAAYHVGRDDHRVDMAEVERLAKERRPKLIVAGWSAYPRHLDFAEFRRIADEVGAYLMVDMAHFAGLVATGLHPSPVPHAHVVTSTTHKTLGGPRGGVILATAELGKKFNSSVFPGQQGGPLGHVIAAKAVAFKLAAEPAFRERQERTLEGARILAERLLTADCREAGVSVVSGGTDVHLVLVDLRESPLDGKQAEDRLHSIGITVNRNAVPFDPRPPMVSSGVRIGTPALAARGFGAEDFAEVADIIAGALRPTVGEARLARLSARVTSLAERHPLYPDLAGGTR</sequence>
<comment type="catalytic activity">
    <reaction evidence="6">
        <text>(6R)-5,10-methylene-5,6,7,8-tetrahydrofolate + glycine + H2O = (6S)-5,6,7,8-tetrahydrofolate + L-serine</text>
        <dbReference type="Rhea" id="RHEA:15481"/>
        <dbReference type="ChEBI" id="CHEBI:15377"/>
        <dbReference type="ChEBI" id="CHEBI:15636"/>
        <dbReference type="ChEBI" id="CHEBI:33384"/>
        <dbReference type="ChEBI" id="CHEBI:57305"/>
        <dbReference type="ChEBI" id="CHEBI:57453"/>
        <dbReference type="EC" id="2.1.2.1"/>
    </reaction>
</comment>
<comment type="cofactor">
    <cofactor evidence="1 6">
        <name>pyridoxal 5'-phosphate</name>
        <dbReference type="ChEBI" id="CHEBI:597326"/>
    </cofactor>
</comment>
<dbReference type="EC" id="2.1.2.1" evidence="6"/>
<gene>
    <name evidence="6 9" type="primary">glyA</name>
    <name evidence="9" type="ORF">ACFSHS_19775</name>
</gene>
<dbReference type="InterPro" id="IPR019798">
    <property type="entry name" value="Ser_HO-MeTrfase_PLP_BS"/>
</dbReference>
<feature type="region of interest" description="Disordered" evidence="7">
    <location>
        <begin position="1"/>
        <end position="26"/>
    </location>
</feature>
<evidence type="ECO:0000256" key="7">
    <source>
        <dbReference type="SAM" id="MobiDB-lite"/>
    </source>
</evidence>
<dbReference type="Gene3D" id="3.40.640.10">
    <property type="entry name" value="Type I PLP-dependent aspartate aminotransferase-like (Major domain)"/>
    <property type="match status" value="1"/>
</dbReference>
<accession>A0ABW4XHP0</accession>
<comment type="pathway">
    <text evidence="6">One-carbon metabolism; tetrahydrofolate interconversion.</text>
</comment>
<evidence type="ECO:0000256" key="4">
    <source>
        <dbReference type="ARBA" id="ARBA00022679"/>
    </source>
</evidence>
<feature type="domain" description="Serine hydroxymethyltransferase-like" evidence="8">
    <location>
        <begin position="29"/>
        <end position="408"/>
    </location>
</feature>
<dbReference type="InterPro" id="IPR015422">
    <property type="entry name" value="PyrdxlP-dep_Trfase_small"/>
</dbReference>
<dbReference type="Pfam" id="PF00464">
    <property type="entry name" value="SHMT"/>
    <property type="match status" value="1"/>
</dbReference>
<dbReference type="EMBL" id="JBHUHP010000028">
    <property type="protein sequence ID" value="MFD2093808.1"/>
    <property type="molecule type" value="Genomic_DNA"/>
</dbReference>
<dbReference type="NCBIfam" id="NF000586">
    <property type="entry name" value="PRK00011.1"/>
    <property type="match status" value="1"/>
</dbReference>
<keyword evidence="5 6" id="KW-0663">Pyridoxal phosphate</keyword>
<evidence type="ECO:0000313" key="10">
    <source>
        <dbReference type="Proteomes" id="UP001597402"/>
    </source>
</evidence>
<dbReference type="SUPFAM" id="SSF53383">
    <property type="entry name" value="PLP-dependent transferases"/>
    <property type="match status" value="1"/>
</dbReference>
<evidence type="ECO:0000259" key="8">
    <source>
        <dbReference type="Pfam" id="PF00464"/>
    </source>
</evidence>
<dbReference type="InterPro" id="IPR015424">
    <property type="entry name" value="PyrdxlP-dep_Trfase"/>
</dbReference>
<reference evidence="10" key="1">
    <citation type="journal article" date="2019" name="Int. J. Syst. Evol. Microbiol.">
        <title>The Global Catalogue of Microorganisms (GCM) 10K type strain sequencing project: providing services to taxonomists for standard genome sequencing and annotation.</title>
        <authorList>
            <consortium name="The Broad Institute Genomics Platform"/>
            <consortium name="The Broad Institute Genome Sequencing Center for Infectious Disease"/>
            <person name="Wu L."/>
            <person name="Ma J."/>
        </authorList>
    </citation>
    <scope>NUCLEOTIDE SEQUENCE [LARGE SCALE GENOMIC DNA]</scope>
    <source>
        <strain evidence="10">JCM 3338</strain>
    </source>
</reference>
<dbReference type="PANTHER" id="PTHR11680">
    <property type="entry name" value="SERINE HYDROXYMETHYLTRANSFERASE"/>
    <property type="match status" value="1"/>
</dbReference>
<dbReference type="InterPro" id="IPR015421">
    <property type="entry name" value="PyrdxlP-dep_Trfase_major"/>
</dbReference>
<dbReference type="InterPro" id="IPR039429">
    <property type="entry name" value="SHMT-like_dom"/>
</dbReference>
<keyword evidence="6" id="KW-0028">Amino-acid biosynthesis</keyword>
<dbReference type="RefSeq" id="WP_376879848.1">
    <property type="nucleotide sequence ID" value="NZ_JBHUHP010000028.1"/>
</dbReference>
<feature type="site" description="Plays an important role in substrate specificity" evidence="6">
    <location>
        <position position="248"/>
    </location>
</feature>
<keyword evidence="4 6" id="KW-0808">Transferase</keyword>
<dbReference type="HAMAP" id="MF_00051">
    <property type="entry name" value="SHMT"/>
    <property type="match status" value="1"/>
</dbReference>
<dbReference type="PIRSF" id="PIRSF000412">
    <property type="entry name" value="SHMT"/>
    <property type="match status" value="1"/>
</dbReference>
<dbReference type="Proteomes" id="UP001597402">
    <property type="component" value="Unassembled WGS sequence"/>
</dbReference>
<dbReference type="CDD" id="cd00378">
    <property type="entry name" value="SHMT"/>
    <property type="match status" value="1"/>
</dbReference>
<organism evidence="9 10">
    <name type="scientific">Blastococcus deserti</name>
    <dbReference type="NCBI Taxonomy" id="2259033"/>
    <lineage>
        <taxon>Bacteria</taxon>
        <taxon>Bacillati</taxon>
        <taxon>Actinomycetota</taxon>
        <taxon>Actinomycetes</taxon>
        <taxon>Geodermatophilales</taxon>
        <taxon>Geodermatophilaceae</taxon>
        <taxon>Blastococcus</taxon>
    </lineage>
</organism>
<evidence type="ECO:0000256" key="1">
    <source>
        <dbReference type="ARBA" id="ARBA00001933"/>
    </source>
</evidence>
<feature type="binding site" evidence="6">
    <location>
        <begin position="144"/>
        <end position="146"/>
    </location>
    <ligand>
        <name>(6S)-5,6,7,8-tetrahydrofolate</name>
        <dbReference type="ChEBI" id="CHEBI:57453"/>
    </ligand>
</feature>
<evidence type="ECO:0000256" key="3">
    <source>
        <dbReference type="ARBA" id="ARBA00022563"/>
    </source>
</evidence>
<evidence type="ECO:0000256" key="5">
    <source>
        <dbReference type="ARBA" id="ARBA00022898"/>
    </source>
</evidence>
<comment type="similarity">
    <text evidence="2 6">Belongs to the SHMT family.</text>
</comment>
<comment type="caution">
    <text evidence="6">Lacks conserved residue(s) required for the propagation of feature annotation.</text>
</comment>
<name>A0ABW4XHP0_9ACTN</name>
<protein>
    <recommendedName>
        <fullName evidence="6">Serine hydroxymethyltransferase</fullName>
        <shortName evidence="6">SHMT</shortName>
        <shortName evidence="6">Serine methylase</shortName>
        <ecNumber evidence="6">2.1.2.1</ecNumber>
    </recommendedName>
</protein>
<keyword evidence="10" id="KW-1185">Reference proteome</keyword>
<feature type="binding site" evidence="6">
    <location>
        <position position="140"/>
    </location>
    <ligand>
        <name>(6S)-5,6,7,8-tetrahydrofolate</name>
        <dbReference type="ChEBI" id="CHEBI:57453"/>
    </ligand>
</feature>
<dbReference type="Gene3D" id="3.90.1150.10">
    <property type="entry name" value="Aspartate Aminotransferase, domain 1"/>
    <property type="match status" value="1"/>
</dbReference>
<evidence type="ECO:0000256" key="2">
    <source>
        <dbReference type="ARBA" id="ARBA00006376"/>
    </source>
</evidence>
<feature type="modified residue" description="N6-(pyridoxal phosphate)lysine" evidence="6">
    <location>
        <position position="249"/>
    </location>
</feature>
<comment type="caution">
    <text evidence="9">The sequence shown here is derived from an EMBL/GenBank/DDBJ whole genome shotgun (WGS) entry which is preliminary data.</text>
</comment>
<comment type="subcellular location">
    <subcellularLocation>
        <location evidence="6">Cytoplasm</location>
    </subcellularLocation>
</comment>
<comment type="pathway">
    <text evidence="6">Amino-acid biosynthesis; glycine biosynthesis; glycine from L-serine: step 1/1.</text>
</comment>
<comment type="subunit">
    <text evidence="6">Homodimer.</text>
</comment>
<evidence type="ECO:0000256" key="6">
    <source>
        <dbReference type="HAMAP-Rule" id="MF_00051"/>
    </source>
</evidence>
<comment type="function">
    <text evidence="6">Catalyzes the reversible interconversion of serine and glycine with tetrahydrofolate (THF) serving as the one-carbon carrier. This reaction serves as the major source of one-carbon groups required for the biosynthesis of purines, thymidylate, methionine, and other important biomolecules. Also exhibits THF-independent aldolase activity toward beta-hydroxyamino acids, producing glycine and aldehydes, via a retro-aldol mechanism.</text>
</comment>
<keyword evidence="6" id="KW-0963">Cytoplasm</keyword>
<dbReference type="InterPro" id="IPR001085">
    <property type="entry name" value="Ser_HO-MeTrfase"/>
</dbReference>
<dbReference type="InterPro" id="IPR049943">
    <property type="entry name" value="Ser_HO-MeTrfase-like"/>
</dbReference>
<keyword evidence="3 6" id="KW-0554">One-carbon metabolism</keyword>
<dbReference type="GO" id="GO:0004372">
    <property type="term" value="F:glycine hydroxymethyltransferase activity"/>
    <property type="evidence" value="ECO:0007669"/>
    <property type="project" value="UniProtKB-EC"/>
</dbReference>
<feature type="binding site" evidence="6">
    <location>
        <position position="264"/>
    </location>
    <ligand>
        <name>(6S)-5,6,7,8-tetrahydrofolate</name>
        <dbReference type="ChEBI" id="CHEBI:57453"/>
    </ligand>
</feature>
<proteinExistence type="inferred from homology"/>